<gene>
    <name evidence="6" type="primary">hadI_2</name>
    <name evidence="6" type="ORF">SPSIL_023990</name>
</gene>
<protein>
    <submittedName>
        <fullName evidence="6">2-hydroxyisocaproyl-CoA dehydratase activator</fullName>
        <ecNumber evidence="6">3.-.-.-</ecNumber>
    </submittedName>
</protein>
<keyword evidence="4" id="KW-0411">Iron-sulfur</keyword>
<evidence type="ECO:0000256" key="4">
    <source>
        <dbReference type="ARBA" id="ARBA00023014"/>
    </source>
</evidence>
<dbReference type="InterPro" id="IPR002731">
    <property type="entry name" value="ATPase_BadF"/>
</dbReference>
<evidence type="ECO:0000256" key="1">
    <source>
        <dbReference type="ARBA" id="ARBA00001966"/>
    </source>
</evidence>
<evidence type="ECO:0000313" key="7">
    <source>
        <dbReference type="Proteomes" id="UP000216752"/>
    </source>
</evidence>
<dbReference type="CDD" id="cd24107">
    <property type="entry name" value="ASKHA_NBD_benz_CoA_BzdP"/>
    <property type="match status" value="1"/>
</dbReference>
<dbReference type="Gene3D" id="3.30.420.40">
    <property type="match status" value="2"/>
</dbReference>
<reference evidence="6" key="1">
    <citation type="submission" date="2024-05" db="EMBL/GenBank/DDBJ databases">
        <title>Isolation and characterization of Sporomusa carbonis sp. nov., a carboxydotrophic hydrogenogen in the genus of Sporomusa isolated from a charcoal burning pile.</title>
        <authorList>
            <person name="Boeer T."/>
            <person name="Rosenbaum F."/>
            <person name="Eysell L."/>
            <person name="Mueller V."/>
            <person name="Daniel R."/>
            <person name="Poehlein A."/>
        </authorList>
    </citation>
    <scope>NUCLEOTIDE SEQUENCE [LARGE SCALE GENOMIC DNA]</scope>
    <source>
        <strain evidence="6">DSM 10669</strain>
    </source>
</reference>
<dbReference type="EMBL" id="CP155573">
    <property type="protein sequence ID" value="XFO66249.1"/>
    <property type="molecule type" value="Genomic_DNA"/>
</dbReference>
<dbReference type="Proteomes" id="UP000216752">
    <property type="component" value="Chromosome"/>
</dbReference>
<dbReference type="RefSeq" id="WP_094607523.1">
    <property type="nucleotide sequence ID" value="NZ_CP155573.1"/>
</dbReference>
<keyword evidence="3" id="KW-0408">Iron</keyword>
<evidence type="ECO:0000313" key="6">
    <source>
        <dbReference type="EMBL" id="XFO66249.1"/>
    </source>
</evidence>
<dbReference type="InterPro" id="IPR008275">
    <property type="entry name" value="CoA_E_activase_dom"/>
</dbReference>
<dbReference type="EC" id="3.-.-.-" evidence="6"/>
<feature type="domain" description="ATPase BadF/BadG/BcrA/BcrD type" evidence="5">
    <location>
        <begin position="4"/>
        <end position="252"/>
    </location>
</feature>
<dbReference type="NCBIfam" id="TIGR00241">
    <property type="entry name" value="CoA_E_activ"/>
    <property type="match status" value="1"/>
</dbReference>
<keyword evidence="6" id="KW-0378">Hydrolase</keyword>
<dbReference type="Pfam" id="PF01869">
    <property type="entry name" value="BcrAD_BadFG"/>
    <property type="match status" value="1"/>
</dbReference>
<comment type="cofactor">
    <cofactor evidence="1">
        <name>[4Fe-4S] cluster</name>
        <dbReference type="ChEBI" id="CHEBI:49883"/>
    </cofactor>
</comment>
<evidence type="ECO:0000256" key="3">
    <source>
        <dbReference type="ARBA" id="ARBA00023004"/>
    </source>
</evidence>
<proteinExistence type="predicted"/>
<dbReference type="SUPFAM" id="SSF53067">
    <property type="entry name" value="Actin-like ATPase domain"/>
    <property type="match status" value="1"/>
</dbReference>
<sequence length="256" mass="26519">MITVGIDSGSRNTKAIVLKNGKIVAKAMALTDFDANEAAAKVYKTVLAAARVKTDEVAALVSTGVGRNGVKFAKDNISEISSAARGVRFVNPNANTIIDLGAEGSRAIKLKPDGKIADFASNDKCAAGAGAFIESVARILQTTPEDMGPLAMKHTKKVPMNAQCVVFAESEVVSLIHQKTAKEDIAQAIHTGIASRIASLVRGVGIVDGVALIGGPGNNIGLVQSLKNELAKEIAIPKDPDYISALGAAIYATEIV</sequence>
<dbReference type="PANTHER" id="PTHR32329">
    <property type="entry name" value="BIFUNCTIONAL PROTEIN [INCLUDES 2-HYDROXYACYL-COA DEHYDRATASE (N-TER) AND ITS ACTIVATOR DOMAIN (C_TERM)-RELATED"/>
    <property type="match status" value="1"/>
</dbReference>
<organism evidence="6 7">
    <name type="scientific">Sporomusa silvacetica DSM 10669</name>
    <dbReference type="NCBI Taxonomy" id="1123289"/>
    <lineage>
        <taxon>Bacteria</taxon>
        <taxon>Bacillati</taxon>
        <taxon>Bacillota</taxon>
        <taxon>Negativicutes</taxon>
        <taxon>Selenomonadales</taxon>
        <taxon>Sporomusaceae</taxon>
        <taxon>Sporomusa</taxon>
    </lineage>
</organism>
<evidence type="ECO:0000259" key="5">
    <source>
        <dbReference type="Pfam" id="PF01869"/>
    </source>
</evidence>
<dbReference type="PANTHER" id="PTHR32329:SF2">
    <property type="entry name" value="BIFUNCTIONAL PROTEIN [INCLUDES 2-HYDROXYACYL-COA DEHYDRATASE (N-TER) AND ITS ACTIVATOR DOMAIN (C_TERM)"/>
    <property type="match status" value="1"/>
</dbReference>
<dbReference type="GO" id="GO:0016787">
    <property type="term" value="F:hydrolase activity"/>
    <property type="evidence" value="ECO:0007669"/>
    <property type="project" value="UniProtKB-KW"/>
</dbReference>
<accession>A0ABZ3IKN4</accession>
<evidence type="ECO:0000256" key="2">
    <source>
        <dbReference type="ARBA" id="ARBA00022723"/>
    </source>
</evidence>
<keyword evidence="2" id="KW-0479">Metal-binding</keyword>
<dbReference type="InterPro" id="IPR043129">
    <property type="entry name" value="ATPase_NBD"/>
</dbReference>
<name>A0ABZ3IKN4_9FIRM</name>
<dbReference type="InterPro" id="IPR051805">
    <property type="entry name" value="Dehydratase_Activator_Redct"/>
</dbReference>
<keyword evidence="7" id="KW-1185">Reference proteome</keyword>